<name>A0A1B6G289_9HEMI</name>
<sequence length="376" mass="42172">LSLVLLSCFTVSKQDDTPNQNPERAPQVRNPSVLADKITDLGEKKLLENSKQPITTSASRIPAAKSQVIEDNKVIRPSSEGKSAFTITADEFAEKTSSSKLNKEEKGRKKSDLLKNKSALDIKPIVSEEVNSSYIKDGTLSTNDSHKDNFSSDLNISDTPNVTSLNEHKNISDSTSKSHYLPLSEIERKVSNRLKALSKNLEDIWRNMISETCRTSEAASVLQDYRDKIAIGEAANLTDCVKSDLEKYVNRMENLKNVFHTCEQDLKKEDWKALQQITQDTIDNVSDVVQEATNSKGNLSKLSQDYGEKVSTIENKAILRLEHISDGAVEKYREVETKSLPVYDKQYKKCIEEETQHGIVDDTLNDIMRIKNNCVG</sequence>
<dbReference type="AlphaFoldDB" id="A0A1B6G289"/>
<gene>
    <name evidence="1" type="ORF">g.4727</name>
</gene>
<organism evidence="1">
    <name type="scientific">Cuerna arida</name>
    <dbReference type="NCBI Taxonomy" id="1464854"/>
    <lineage>
        <taxon>Eukaryota</taxon>
        <taxon>Metazoa</taxon>
        <taxon>Ecdysozoa</taxon>
        <taxon>Arthropoda</taxon>
        <taxon>Hexapoda</taxon>
        <taxon>Insecta</taxon>
        <taxon>Pterygota</taxon>
        <taxon>Neoptera</taxon>
        <taxon>Paraneoptera</taxon>
        <taxon>Hemiptera</taxon>
        <taxon>Auchenorrhyncha</taxon>
        <taxon>Membracoidea</taxon>
        <taxon>Cicadellidae</taxon>
        <taxon>Cicadellinae</taxon>
        <taxon>Proconiini</taxon>
        <taxon>Cuerna</taxon>
    </lineage>
</organism>
<accession>A0A1B6G289</accession>
<proteinExistence type="predicted"/>
<protein>
    <submittedName>
        <fullName evidence="1">Uncharacterized protein</fullName>
    </submittedName>
</protein>
<dbReference type="EMBL" id="GECZ01013211">
    <property type="protein sequence ID" value="JAS56558.1"/>
    <property type="molecule type" value="Transcribed_RNA"/>
</dbReference>
<reference evidence="1" key="1">
    <citation type="submission" date="2015-11" db="EMBL/GenBank/DDBJ databases">
        <title>De novo transcriptome assembly of four potential Pierce s Disease insect vectors from Arizona vineyards.</title>
        <authorList>
            <person name="Tassone E.E."/>
        </authorList>
    </citation>
    <scope>NUCLEOTIDE SEQUENCE</scope>
</reference>
<evidence type="ECO:0000313" key="1">
    <source>
        <dbReference type="EMBL" id="JAS56558.1"/>
    </source>
</evidence>
<feature type="non-terminal residue" evidence="1">
    <location>
        <position position="1"/>
    </location>
</feature>